<evidence type="ECO:0000313" key="1">
    <source>
        <dbReference type="EMBL" id="KIM44440.1"/>
    </source>
</evidence>
<sequence length="372" mass="41453">MLELRVNSPSVRLYPEAGTISDDVLAAAAMTPGANYPTSTPYIRLLRGPLDDFARYSRQEASQWLIDIAHDICDPARHRGSLLPRQRWCPVAATDALTASTYRYDLPVHITVGLSKISPRVGKSVTTATGNVSTMADRVKGRDGECWVSATIIPVVNSHICPKRMGDHIGRIIFNTFTSLPTTPDLSIYNEMFGLTLSETLDTFFDNYELGLRYVSPNNYVCHMFATAPPNTELTILGGFRRPTALAPIHGHPASPPNPQHTNVPPPGLFRWHYLQCVLKRFAHNDYKNLENIMFSELPLRMEGDSDDDGTDSEMEWPSKGLDLGRVVENSIEEREERHRTVAAWNDRCEKGVNSGLWGEGIEEGQGAMEVE</sequence>
<name>A0A0C3C6C5_HEBCY</name>
<reference evidence="2" key="2">
    <citation type="submission" date="2015-01" db="EMBL/GenBank/DDBJ databases">
        <title>Evolutionary Origins and Diversification of the Mycorrhizal Mutualists.</title>
        <authorList>
            <consortium name="DOE Joint Genome Institute"/>
            <consortium name="Mycorrhizal Genomics Consortium"/>
            <person name="Kohler A."/>
            <person name="Kuo A."/>
            <person name="Nagy L.G."/>
            <person name="Floudas D."/>
            <person name="Copeland A."/>
            <person name="Barry K.W."/>
            <person name="Cichocki N."/>
            <person name="Veneault-Fourrey C."/>
            <person name="LaButti K."/>
            <person name="Lindquist E.A."/>
            <person name="Lipzen A."/>
            <person name="Lundell T."/>
            <person name="Morin E."/>
            <person name="Murat C."/>
            <person name="Riley R."/>
            <person name="Ohm R."/>
            <person name="Sun H."/>
            <person name="Tunlid A."/>
            <person name="Henrissat B."/>
            <person name="Grigoriev I.V."/>
            <person name="Hibbett D.S."/>
            <person name="Martin F."/>
        </authorList>
    </citation>
    <scope>NUCLEOTIDE SEQUENCE [LARGE SCALE GENOMIC DNA]</scope>
    <source>
        <strain evidence="2">h7</strain>
    </source>
</reference>
<dbReference type="Proteomes" id="UP000053424">
    <property type="component" value="Unassembled WGS sequence"/>
</dbReference>
<evidence type="ECO:0000313" key="2">
    <source>
        <dbReference type="Proteomes" id="UP000053424"/>
    </source>
</evidence>
<organism evidence="1 2">
    <name type="scientific">Hebeloma cylindrosporum</name>
    <dbReference type="NCBI Taxonomy" id="76867"/>
    <lineage>
        <taxon>Eukaryota</taxon>
        <taxon>Fungi</taxon>
        <taxon>Dikarya</taxon>
        <taxon>Basidiomycota</taxon>
        <taxon>Agaricomycotina</taxon>
        <taxon>Agaricomycetes</taxon>
        <taxon>Agaricomycetidae</taxon>
        <taxon>Agaricales</taxon>
        <taxon>Agaricineae</taxon>
        <taxon>Hymenogastraceae</taxon>
        <taxon>Hebeloma</taxon>
    </lineage>
</organism>
<accession>A0A0C3C6C5</accession>
<dbReference type="AlphaFoldDB" id="A0A0C3C6C5"/>
<reference evidence="1 2" key="1">
    <citation type="submission" date="2014-04" db="EMBL/GenBank/DDBJ databases">
        <authorList>
            <consortium name="DOE Joint Genome Institute"/>
            <person name="Kuo A."/>
            <person name="Gay G."/>
            <person name="Dore J."/>
            <person name="Kohler A."/>
            <person name="Nagy L.G."/>
            <person name="Floudas D."/>
            <person name="Copeland A."/>
            <person name="Barry K.W."/>
            <person name="Cichocki N."/>
            <person name="Veneault-Fourrey C."/>
            <person name="LaButti K."/>
            <person name="Lindquist E.A."/>
            <person name="Lipzen A."/>
            <person name="Lundell T."/>
            <person name="Morin E."/>
            <person name="Murat C."/>
            <person name="Sun H."/>
            <person name="Tunlid A."/>
            <person name="Henrissat B."/>
            <person name="Grigoriev I.V."/>
            <person name="Hibbett D.S."/>
            <person name="Martin F."/>
            <person name="Nordberg H.P."/>
            <person name="Cantor M.N."/>
            <person name="Hua S.X."/>
        </authorList>
    </citation>
    <scope>NUCLEOTIDE SEQUENCE [LARGE SCALE GENOMIC DNA]</scope>
    <source>
        <strain evidence="2">h7</strain>
    </source>
</reference>
<protein>
    <submittedName>
        <fullName evidence="1">Uncharacterized protein</fullName>
    </submittedName>
</protein>
<dbReference type="EMBL" id="KN831773">
    <property type="protein sequence ID" value="KIM44440.1"/>
    <property type="molecule type" value="Genomic_DNA"/>
</dbReference>
<keyword evidence="2" id="KW-1185">Reference proteome</keyword>
<dbReference type="OrthoDB" id="3141919at2759"/>
<gene>
    <name evidence="1" type="ORF">M413DRAFT_431451</name>
</gene>
<dbReference type="HOGENOM" id="CLU_046303_1_0_1"/>
<proteinExistence type="predicted"/>